<dbReference type="GO" id="GO:0005737">
    <property type="term" value="C:cytoplasm"/>
    <property type="evidence" value="ECO:0007669"/>
    <property type="project" value="TreeGrafter"/>
</dbReference>
<evidence type="ECO:0000256" key="2">
    <source>
        <dbReference type="ARBA" id="ARBA00002368"/>
    </source>
</evidence>
<evidence type="ECO:0000256" key="3">
    <source>
        <dbReference type="ARBA" id="ARBA00010286"/>
    </source>
</evidence>
<dbReference type="PROSITE" id="PS00483">
    <property type="entry name" value="DIHYDROOROTASE_2"/>
    <property type="match status" value="1"/>
</dbReference>
<dbReference type="CDD" id="cd01318">
    <property type="entry name" value="DHOase_IIb"/>
    <property type="match status" value="1"/>
</dbReference>
<comment type="function">
    <text evidence="2">Catalyzes the reversible cyclization of carbamoyl aspartate to dihydroorotate.</text>
</comment>
<dbReference type="GO" id="GO:0006145">
    <property type="term" value="P:purine nucleobase catabolic process"/>
    <property type="evidence" value="ECO:0007669"/>
    <property type="project" value="TreeGrafter"/>
</dbReference>
<evidence type="ECO:0000256" key="1">
    <source>
        <dbReference type="ARBA" id="ARBA00001947"/>
    </source>
</evidence>
<evidence type="ECO:0000313" key="7">
    <source>
        <dbReference type="EMBL" id="MBB5372761.1"/>
    </source>
</evidence>
<dbReference type="SUPFAM" id="SSF51338">
    <property type="entry name" value="Composite domain of metallo-dependent hydrolases"/>
    <property type="match status" value="1"/>
</dbReference>
<protein>
    <submittedName>
        <fullName evidence="7">Dihydroorotase</fullName>
        <ecNumber evidence="7">3.5.2.3</ecNumber>
    </submittedName>
</protein>
<gene>
    <name evidence="7" type="ORF">HNP71_001012</name>
</gene>
<comment type="similarity">
    <text evidence="3">Belongs to the metallo-dependent hydrolases superfamily. DHOase family. Class I DHOase subfamily.</text>
</comment>
<dbReference type="InterPro" id="IPR002195">
    <property type="entry name" value="Dihydroorotase_CS"/>
</dbReference>
<name>A0A840VMD5_9PROT</name>
<keyword evidence="4" id="KW-0479">Metal-binding</keyword>
<reference evidence="7 8" key="1">
    <citation type="submission" date="2020-08" db="EMBL/GenBank/DDBJ databases">
        <title>Genomic Encyclopedia of Type Strains, Phase IV (KMG-IV): sequencing the most valuable type-strain genomes for metagenomic binning, comparative biology and taxonomic classification.</title>
        <authorList>
            <person name="Goeker M."/>
        </authorList>
    </citation>
    <scope>NUCLEOTIDE SEQUENCE [LARGE SCALE GENOMIC DNA]</scope>
    <source>
        <strain evidence="7 8">DSM 27026</strain>
    </source>
</reference>
<evidence type="ECO:0000256" key="4">
    <source>
        <dbReference type="ARBA" id="ARBA00022723"/>
    </source>
</evidence>
<dbReference type="Proteomes" id="UP000553706">
    <property type="component" value="Unassembled WGS sequence"/>
</dbReference>
<dbReference type="NCBIfam" id="NF006559">
    <property type="entry name" value="PRK09060.1"/>
    <property type="match status" value="1"/>
</dbReference>
<dbReference type="InterPro" id="IPR050138">
    <property type="entry name" value="DHOase/Allantoinase_Hydrolase"/>
</dbReference>
<dbReference type="InterPro" id="IPR032466">
    <property type="entry name" value="Metal_Hydrolase"/>
</dbReference>
<dbReference type="Gene3D" id="3.20.20.140">
    <property type="entry name" value="Metal-dependent hydrolases"/>
    <property type="match status" value="1"/>
</dbReference>
<keyword evidence="8" id="KW-1185">Reference proteome</keyword>
<dbReference type="Pfam" id="PF01979">
    <property type="entry name" value="Amidohydro_1"/>
    <property type="match status" value="1"/>
</dbReference>
<dbReference type="AlphaFoldDB" id="A0A840VMD5"/>
<sequence>MNFDLLIRDGIVVLPWGEAEADIGVKHGKIAAIGKNLGTASEEFNAAGLHVLPGIIDPHVHFRDGGQGGIPGVEDMRSGSLAAVLGGVTTALDMPNTKPPTVDAATVRTKYEYIPGHTYCDFGFYVGATKENADHVGELEEMPGVCGIKVFAGSSTGDLLVEDDESIERVLRSSRHLVAFHAEDEYRLRERKPRFSVGDPYASHAEWRDPECAYRGARRIAALARKTNKRAHILHVSTREEFGFIKEHKDLISAEVLVNHLLQSGPEAYERLGGYAVMNPPIRSKEHQDAAWAAIADGTADTIGSDHAPHTAEAKERPWPTCHSGLTGVQTILPLMLSQVNAGRLSLLRLVDLMSAGPARIYGAVGKGRIAAGYDADFSIVDMKAKRRIENSMIASQCGWTPFAGTECTAWPMATIIRGNVVMFEGVVPGEPTGRAISFRH</sequence>
<dbReference type="InterPro" id="IPR011059">
    <property type="entry name" value="Metal-dep_hydrolase_composite"/>
</dbReference>
<dbReference type="EMBL" id="JACHFJ010000003">
    <property type="protein sequence ID" value="MBB5372761.1"/>
    <property type="molecule type" value="Genomic_DNA"/>
</dbReference>
<dbReference type="GO" id="GO:0046872">
    <property type="term" value="F:metal ion binding"/>
    <property type="evidence" value="ECO:0007669"/>
    <property type="project" value="UniProtKB-KW"/>
</dbReference>
<comment type="cofactor">
    <cofactor evidence="1">
        <name>Zn(2+)</name>
        <dbReference type="ChEBI" id="CHEBI:29105"/>
    </cofactor>
</comment>
<evidence type="ECO:0000259" key="6">
    <source>
        <dbReference type="Pfam" id="PF01979"/>
    </source>
</evidence>
<dbReference type="PANTHER" id="PTHR43668">
    <property type="entry name" value="ALLANTOINASE"/>
    <property type="match status" value="1"/>
</dbReference>
<evidence type="ECO:0000256" key="5">
    <source>
        <dbReference type="ARBA" id="ARBA00022801"/>
    </source>
</evidence>
<comment type="caution">
    <text evidence="7">The sequence shown here is derived from an EMBL/GenBank/DDBJ whole genome shotgun (WGS) entry which is preliminary data.</text>
</comment>
<dbReference type="RefSeq" id="WP_183265784.1">
    <property type="nucleotide sequence ID" value="NZ_JACHFJ010000003.1"/>
</dbReference>
<dbReference type="GO" id="GO:0004151">
    <property type="term" value="F:dihydroorotase activity"/>
    <property type="evidence" value="ECO:0007669"/>
    <property type="project" value="UniProtKB-EC"/>
</dbReference>
<dbReference type="PROSITE" id="PS00482">
    <property type="entry name" value="DIHYDROOROTASE_1"/>
    <property type="match status" value="1"/>
</dbReference>
<feature type="domain" description="Amidohydrolase-related" evidence="6">
    <location>
        <begin position="51"/>
        <end position="422"/>
    </location>
</feature>
<organism evidence="7 8">
    <name type="scientific">Acidocella aromatica</name>
    <dbReference type="NCBI Taxonomy" id="1303579"/>
    <lineage>
        <taxon>Bacteria</taxon>
        <taxon>Pseudomonadati</taxon>
        <taxon>Pseudomonadota</taxon>
        <taxon>Alphaproteobacteria</taxon>
        <taxon>Acetobacterales</taxon>
        <taxon>Acidocellaceae</taxon>
        <taxon>Acidocella</taxon>
    </lineage>
</organism>
<evidence type="ECO:0000313" key="8">
    <source>
        <dbReference type="Proteomes" id="UP000553706"/>
    </source>
</evidence>
<dbReference type="EC" id="3.5.2.3" evidence="7"/>
<dbReference type="SUPFAM" id="SSF51556">
    <property type="entry name" value="Metallo-dependent hydrolases"/>
    <property type="match status" value="1"/>
</dbReference>
<proteinExistence type="inferred from homology"/>
<keyword evidence="5 7" id="KW-0378">Hydrolase</keyword>
<dbReference type="PANTHER" id="PTHR43668:SF4">
    <property type="entry name" value="ALLANTOINASE"/>
    <property type="match status" value="1"/>
</dbReference>
<accession>A0A840VMD5</accession>
<dbReference type="InterPro" id="IPR006680">
    <property type="entry name" value="Amidohydro-rel"/>
</dbReference>
<dbReference type="Gene3D" id="2.30.40.10">
    <property type="entry name" value="Urease, subunit C, domain 1"/>
    <property type="match status" value="1"/>
</dbReference>
<dbReference type="NCBIfam" id="TIGR00857">
    <property type="entry name" value="pyrC_multi"/>
    <property type="match status" value="1"/>
</dbReference>
<dbReference type="GO" id="GO:0004038">
    <property type="term" value="F:allantoinase activity"/>
    <property type="evidence" value="ECO:0007669"/>
    <property type="project" value="TreeGrafter"/>
</dbReference>